<evidence type="ECO:0000313" key="2">
    <source>
        <dbReference type="EMBL" id="GAA3672353.1"/>
    </source>
</evidence>
<dbReference type="EMBL" id="BAABBE010000026">
    <property type="protein sequence ID" value="GAA3672353.1"/>
    <property type="molecule type" value="Genomic_DNA"/>
</dbReference>
<keyword evidence="3" id="KW-1185">Reference proteome</keyword>
<feature type="region of interest" description="Disordered" evidence="1">
    <location>
        <begin position="1"/>
        <end position="51"/>
    </location>
</feature>
<feature type="compositionally biased region" description="Gly residues" evidence="1">
    <location>
        <begin position="39"/>
        <end position="49"/>
    </location>
</feature>
<sequence>MPPIEPLPHRIAQRFAGSEGISTRRGGFHDPHRQRGQGVDAGHGDGAGLEAGDLPARVLQRGPQLGLDGDLYRYLTERIGSLDGVRESETAPILRTLKRVAMSEDEASS</sequence>
<name>A0ABP7C0B7_9PSEU</name>
<reference evidence="3" key="1">
    <citation type="journal article" date="2019" name="Int. J. Syst. Evol. Microbiol.">
        <title>The Global Catalogue of Microorganisms (GCM) 10K type strain sequencing project: providing services to taxonomists for standard genome sequencing and annotation.</title>
        <authorList>
            <consortium name="The Broad Institute Genomics Platform"/>
            <consortium name="The Broad Institute Genome Sequencing Center for Infectious Disease"/>
            <person name="Wu L."/>
            <person name="Ma J."/>
        </authorList>
    </citation>
    <scope>NUCLEOTIDE SEQUENCE [LARGE SCALE GENOMIC DNA]</scope>
    <source>
        <strain evidence="3">JCM 17494</strain>
    </source>
</reference>
<dbReference type="RefSeq" id="WP_346134631.1">
    <property type="nucleotide sequence ID" value="NZ_BAABBE010000026.1"/>
</dbReference>
<comment type="caution">
    <text evidence="2">The sequence shown here is derived from an EMBL/GenBank/DDBJ whole genome shotgun (WGS) entry which is preliminary data.</text>
</comment>
<dbReference type="Proteomes" id="UP001500711">
    <property type="component" value="Unassembled WGS sequence"/>
</dbReference>
<protein>
    <submittedName>
        <fullName evidence="2">Uncharacterized protein</fullName>
    </submittedName>
</protein>
<evidence type="ECO:0000256" key="1">
    <source>
        <dbReference type="SAM" id="MobiDB-lite"/>
    </source>
</evidence>
<organism evidence="2 3">
    <name type="scientific">Lentzea roselyniae</name>
    <dbReference type="NCBI Taxonomy" id="531940"/>
    <lineage>
        <taxon>Bacteria</taxon>
        <taxon>Bacillati</taxon>
        <taxon>Actinomycetota</taxon>
        <taxon>Actinomycetes</taxon>
        <taxon>Pseudonocardiales</taxon>
        <taxon>Pseudonocardiaceae</taxon>
        <taxon>Lentzea</taxon>
    </lineage>
</organism>
<gene>
    <name evidence="2" type="ORF">GCM10022267_68910</name>
</gene>
<evidence type="ECO:0000313" key="3">
    <source>
        <dbReference type="Proteomes" id="UP001500711"/>
    </source>
</evidence>
<proteinExistence type="predicted"/>
<accession>A0ABP7C0B7</accession>